<evidence type="ECO:0000313" key="2">
    <source>
        <dbReference type="EMBL" id="KAF1947685.1"/>
    </source>
</evidence>
<name>A0A6A5T3W4_9PLEO</name>
<accession>A0A6A5T3W4</accession>
<dbReference type="Proteomes" id="UP000800038">
    <property type="component" value="Unassembled WGS sequence"/>
</dbReference>
<evidence type="ECO:0000256" key="1">
    <source>
        <dbReference type="SAM" id="MobiDB-lite"/>
    </source>
</evidence>
<feature type="non-terminal residue" evidence="2">
    <location>
        <position position="1"/>
    </location>
</feature>
<dbReference type="OrthoDB" id="3679518at2759"/>
<evidence type="ECO:0000313" key="3">
    <source>
        <dbReference type="Proteomes" id="UP000800038"/>
    </source>
</evidence>
<gene>
    <name evidence="2" type="ORF">EJ02DRAFT_333165</name>
</gene>
<organism evidence="2 3">
    <name type="scientific">Clathrospora elynae</name>
    <dbReference type="NCBI Taxonomy" id="706981"/>
    <lineage>
        <taxon>Eukaryota</taxon>
        <taxon>Fungi</taxon>
        <taxon>Dikarya</taxon>
        <taxon>Ascomycota</taxon>
        <taxon>Pezizomycotina</taxon>
        <taxon>Dothideomycetes</taxon>
        <taxon>Pleosporomycetidae</taxon>
        <taxon>Pleosporales</taxon>
        <taxon>Diademaceae</taxon>
        <taxon>Clathrospora</taxon>
    </lineage>
</organism>
<protein>
    <submittedName>
        <fullName evidence="2">Uncharacterized protein</fullName>
    </submittedName>
</protein>
<dbReference type="EMBL" id="ML975997">
    <property type="protein sequence ID" value="KAF1947685.1"/>
    <property type="molecule type" value="Genomic_DNA"/>
</dbReference>
<proteinExistence type="predicted"/>
<sequence length="73" mass="8203">YYDDDTERPESFSSAQHYHSPSPPHAKSHGQVRRLSGSLNVPTHVGLEQNKHHKRSLNGIGKLKSAGRVREEC</sequence>
<keyword evidence="3" id="KW-1185">Reference proteome</keyword>
<feature type="region of interest" description="Disordered" evidence="1">
    <location>
        <begin position="1"/>
        <end position="73"/>
    </location>
</feature>
<dbReference type="AlphaFoldDB" id="A0A6A5T3W4"/>
<reference evidence="2" key="1">
    <citation type="journal article" date="2020" name="Stud. Mycol.">
        <title>101 Dothideomycetes genomes: a test case for predicting lifestyles and emergence of pathogens.</title>
        <authorList>
            <person name="Haridas S."/>
            <person name="Albert R."/>
            <person name="Binder M."/>
            <person name="Bloem J."/>
            <person name="Labutti K."/>
            <person name="Salamov A."/>
            <person name="Andreopoulos B."/>
            <person name="Baker S."/>
            <person name="Barry K."/>
            <person name="Bills G."/>
            <person name="Bluhm B."/>
            <person name="Cannon C."/>
            <person name="Castanera R."/>
            <person name="Culley D."/>
            <person name="Daum C."/>
            <person name="Ezra D."/>
            <person name="Gonzalez J."/>
            <person name="Henrissat B."/>
            <person name="Kuo A."/>
            <person name="Liang C."/>
            <person name="Lipzen A."/>
            <person name="Lutzoni F."/>
            <person name="Magnuson J."/>
            <person name="Mondo S."/>
            <person name="Nolan M."/>
            <person name="Ohm R."/>
            <person name="Pangilinan J."/>
            <person name="Park H.-J."/>
            <person name="Ramirez L."/>
            <person name="Alfaro M."/>
            <person name="Sun H."/>
            <person name="Tritt A."/>
            <person name="Yoshinaga Y."/>
            <person name="Zwiers L.-H."/>
            <person name="Turgeon B."/>
            <person name="Goodwin S."/>
            <person name="Spatafora J."/>
            <person name="Crous P."/>
            <person name="Grigoriev I."/>
        </authorList>
    </citation>
    <scope>NUCLEOTIDE SEQUENCE</scope>
    <source>
        <strain evidence="2">CBS 161.51</strain>
    </source>
</reference>